<organism evidence="1">
    <name type="scientific">Ajellomyces dermatitidis (strain ATCC 18188 / CBS 674.68)</name>
    <name type="common">Blastomyces dermatitidis</name>
    <dbReference type="NCBI Taxonomy" id="653446"/>
    <lineage>
        <taxon>Eukaryota</taxon>
        <taxon>Fungi</taxon>
        <taxon>Dikarya</taxon>
        <taxon>Ascomycota</taxon>
        <taxon>Pezizomycotina</taxon>
        <taxon>Eurotiomycetes</taxon>
        <taxon>Eurotiomycetidae</taxon>
        <taxon>Onygenales</taxon>
        <taxon>Ajellomycetaceae</taxon>
        <taxon>Blastomyces</taxon>
    </lineage>
</organism>
<sequence>MINQNIRTTGKLDTGAVRLITSYPLLALERIEDAFSNSFASGVFFGIDDDLSEYFMRVFVGSFPDASVLRILIFLKDDFEFSIDLRSFDGCESAEITTDITESMREYGRRKFVFGPLALREFWEKERSQMSIDREPWKSIKAYLESIARREISWTGKYASSSAKAPGYLKLSEAQRSPEEHIQLLNKYLDAISAVIPSNPYVIRPTIYHPDLHRYLVEIDWQSIWAAPLILQARASRLIDYNGGIILHLPENFKQLDQDEKTHVRDQSITVNTDAHL</sequence>
<dbReference type="GO" id="GO:0005739">
    <property type="term" value="C:mitochondrion"/>
    <property type="evidence" value="ECO:0007669"/>
    <property type="project" value="TreeGrafter"/>
</dbReference>
<dbReference type="EMBL" id="GG749414">
    <property type="protein sequence ID" value="KMW66998.1"/>
    <property type="molecule type" value="Genomic_DNA"/>
</dbReference>
<proteinExistence type="predicted"/>
<dbReference type="PANTHER" id="PTHR36091:SF1">
    <property type="entry name" value="ALTERED INHERITANCE OF MITOCHONDRIA PROTEIN 9, MITOCHONDRIAL"/>
    <property type="match status" value="1"/>
</dbReference>
<dbReference type="Proteomes" id="UP000007802">
    <property type="component" value="Unassembled WGS sequence"/>
</dbReference>
<gene>
    <name evidence="1" type="ORF">BDDG_11841</name>
</gene>
<reference evidence="1" key="1">
    <citation type="submission" date="2010-03" db="EMBL/GenBank/DDBJ databases">
        <title>Annotation of Blastomyces dermatitidis strain ATCC 18188.</title>
        <authorList>
            <consortium name="The Broad Institute Genome Sequencing Platform"/>
            <consortium name="Broad Institute Genome Sequencing Center for Infectious Disease."/>
            <person name="Cuomo C."/>
            <person name="Klein B."/>
            <person name="Sullivan T."/>
            <person name="Heitman J."/>
            <person name="Young S."/>
            <person name="Zeng Q."/>
            <person name="Gargeya S."/>
            <person name="Alvarado L."/>
            <person name="Berlin A.M."/>
            <person name="Chapman S.B."/>
            <person name="Chen Z."/>
            <person name="Freedman E."/>
            <person name="Gellesch M."/>
            <person name="Goldberg J."/>
            <person name="Griggs A."/>
            <person name="Gujja S."/>
            <person name="Heilman E."/>
            <person name="Heiman D."/>
            <person name="Howarth C."/>
            <person name="Mehta T."/>
            <person name="Neiman D."/>
            <person name="Pearson M."/>
            <person name="Roberts A."/>
            <person name="Saif S."/>
            <person name="Shea T."/>
            <person name="Shenoy N."/>
            <person name="Sisk P."/>
            <person name="Stolte C."/>
            <person name="Sykes S."/>
            <person name="White J."/>
            <person name="Yandava C."/>
            <person name="Haas B."/>
            <person name="Nusbaum C."/>
            <person name="Birren B."/>
        </authorList>
    </citation>
    <scope>NUCLEOTIDE SEQUENCE</scope>
    <source>
        <strain evidence="1">ATCC 18188</strain>
    </source>
</reference>
<protein>
    <submittedName>
        <fullName evidence="1">Uncharacterized protein</fullName>
    </submittedName>
</protein>
<dbReference type="PANTHER" id="PTHR36091">
    <property type="entry name" value="ALTERED INHERITANCE OF MITOCHONDRIA PROTEIN 9, MITOCHONDRIAL"/>
    <property type="match status" value="1"/>
</dbReference>
<dbReference type="AlphaFoldDB" id="A0A0J9EKX0"/>
<accession>A0A0J9EKX0</accession>
<dbReference type="InterPro" id="IPR051035">
    <property type="entry name" value="Mito_inheritance_9"/>
</dbReference>
<dbReference type="OrthoDB" id="2968323at2759"/>
<evidence type="ECO:0000313" key="1">
    <source>
        <dbReference type="EMBL" id="KMW66998.1"/>
    </source>
</evidence>
<name>A0A0J9EKX0_AJEDA</name>